<dbReference type="InterPro" id="IPR052643">
    <property type="entry name" value="ERP44"/>
</dbReference>
<dbReference type="PANTHER" id="PTHR46295:SF1">
    <property type="entry name" value="ENDOPLASMIC RETICULUM RESIDENT PROTEIN 44"/>
    <property type="match status" value="1"/>
</dbReference>
<dbReference type="PANTHER" id="PTHR46295">
    <property type="entry name" value="ENDOPLASMIC RETICULUM RESIDENT PROTEIN 44"/>
    <property type="match status" value="1"/>
</dbReference>
<dbReference type="SMR" id="A0A0M3QX62"/>
<dbReference type="InterPro" id="IPR036249">
    <property type="entry name" value="Thioredoxin-like_sf"/>
</dbReference>
<dbReference type="AlphaFoldDB" id="A0A0M3QX62"/>
<feature type="compositionally biased region" description="Polar residues" evidence="1">
    <location>
        <begin position="333"/>
        <end position="346"/>
    </location>
</feature>
<feature type="region of interest" description="Disordered" evidence="1">
    <location>
        <begin position="329"/>
        <end position="354"/>
    </location>
</feature>
<name>A0A0M3QX62_DROBS</name>
<dbReference type="GO" id="GO:0006457">
    <property type="term" value="P:protein folding"/>
    <property type="evidence" value="ECO:0007669"/>
    <property type="project" value="TreeGrafter"/>
</dbReference>
<reference evidence="3 4" key="1">
    <citation type="submission" date="2015-08" db="EMBL/GenBank/DDBJ databases">
        <title>Ancestral chromatin configuration constrains chromatin evolution on differentiating sex chromosomes in Drosophila.</title>
        <authorList>
            <person name="Zhou Q."/>
            <person name="Bachtrog D."/>
        </authorList>
    </citation>
    <scope>NUCLEOTIDE SEQUENCE [LARGE SCALE GENOMIC DNA]</scope>
    <source>
        <tissue evidence="3">Whole larvae</tissue>
    </source>
</reference>
<dbReference type="Gene3D" id="3.40.30.10">
    <property type="entry name" value="Glutaredoxin"/>
    <property type="match status" value="3"/>
</dbReference>
<dbReference type="OMA" id="HRYTFAR"/>
<accession>A0A0M3QX62</accession>
<evidence type="ECO:0000259" key="2">
    <source>
        <dbReference type="Pfam" id="PF00085"/>
    </source>
</evidence>
<dbReference type="OrthoDB" id="294696at2759"/>
<feature type="domain" description="Thioredoxin" evidence="2">
    <location>
        <begin position="1"/>
        <end position="71"/>
    </location>
</feature>
<gene>
    <name evidence="3" type="ORF">Dbus_chr3Rg59</name>
</gene>
<dbReference type="STRING" id="30019.A0A0M3QX62"/>
<evidence type="ECO:0000256" key="1">
    <source>
        <dbReference type="SAM" id="MobiDB-lite"/>
    </source>
</evidence>
<dbReference type="Pfam" id="PF13848">
    <property type="entry name" value="Thioredoxin_6"/>
    <property type="match status" value="1"/>
</dbReference>
<dbReference type="SUPFAM" id="SSF52833">
    <property type="entry name" value="Thioredoxin-like"/>
    <property type="match status" value="3"/>
</dbReference>
<dbReference type="GO" id="GO:0005789">
    <property type="term" value="C:endoplasmic reticulum membrane"/>
    <property type="evidence" value="ECO:0007669"/>
    <property type="project" value="TreeGrafter"/>
</dbReference>
<dbReference type="Proteomes" id="UP000494163">
    <property type="component" value="Chromosome 3R"/>
</dbReference>
<dbReference type="InterPro" id="IPR013766">
    <property type="entry name" value="Thioredoxin_domain"/>
</dbReference>
<keyword evidence="4" id="KW-1185">Reference proteome</keyword>
<dbReference type="Pfam" id="PF00085">
    <property type="entry name" value="Thioredoxin"/>
    <property type="match status" value="1"/>
</dbReference>
<evidence type="ECO:0000313" key="3">
    <source>
        <dbReference type="EMBL" id="ALC45309.1"/>
    </source>
</evidence>
<dbReference type="EMBL" id="CP012526">
    <property type="protein sequence ID" value="ALC45309.1"/>
    <property type="molecule type" value="Genomic_DNA"/>
</dbReference>
<organism evidence="3 4">
    <name type="scientific">Drosophila busckii</name>
    <name type="common">Fruit fly</name>
    <dbReference type="NCBI Taxonomy" id="30019"/>
    <lineage>
        <taxon>Eukaryota</taxon>
        <taxon>Metazoa</taxon>
        <taxon>Ecdysozoa</taxon>
        <taxon>Arthropoda</taxon>
        <taxon>Hexapoda</taxon>
        <taxon>Insecta</taxon>
        <taxon>Pterygota</taxon>
        <taxon>Neoptera</taxon>
        <taxon>Endopterygota</taxon>
        <taxon>Diptera</taxon>
        <taxon>Brachycera</taxon>
        <taxon>Muscomorpha</taxon>
        <taxon>Ephydroidea</taxon>
        <taxon>Drosophilidae</taxon>
        <taxon>Drosophila</taxon>
    </lineage>
</organism>
<evidence type="ECO:0000313" key="4">
    <source>
        <dbReference type="Proteomes" id="UP000494163"/>
    </source>
</evidence>
<dbReference type="GO" id="GO:0003756">
    <property type="term" value="F:protein disulfide isomerase activity"/>
    <property type="evidence" value="ECO:0007669"/>
    <property type="project" value="TreeGrafter"/>
</dbReference>
<sequence length="371" mass="42697">MFAPIFDEAAQKLKAMYPEPGRLILGSVNCSGENELENQFDIGKYPTVKIVRHGIVARTEYRGQRSVDGLILLVYKELQDSVQEVQSMDELNFINDHKYLIVGYFEHKDLADYAVYRRAAKQVPDTCRPYGIFGQASMHLRKTGRSKIIIQRKNVEDREDYYSEYNGRITNFTELLEWINEECEVLVRELTFENAEEITEEGLPLVILFHDVSDKKSVLDFEKVIATELDDELDKVIFLTADADEFRHPLLHMGVERRSGPIIAADSFVHMFLFSNYEHLHVKGKLKTFVNDLISGELHRAYHLVEISAYETETEESNEATEISFHQEALPESASTLTPMSITKSPQKLPPESKFKALLPSKHRYTARDEL</sequence>
<protein>
    <submittedName>
        <fullName evidence="3">CG10029</fullName>
    </submittedName>
</protein>
<proteinExistence type="predicted"/>
<dbReference type="GO" id="GO:0005793">
    <property type="term" value="C:endoplasmic reticulum-Golgi intermediate compartment"/>
    <property type="evidence" value="ECO:0007669"/>
    <property type="project" value="TreeGrafter"/>
</dbReference>